<sequence length="79" mass="9118">MKKEEEVEKMILQGGEQSHSHHHPDHANHHVDSRLQQSHSHSLKDLSIGSFIFGKYWNLKLRFQEVGNPNFQEIATACS</sequence>
<organism evidence="2 3">
    <name type="scientific">Nepenthes gracilis</name>
    <name type="common">Slender pitcher plant</name>
    <dbReference type="NCBI Taxonomy" id="150966"/>
    <lineage>
        <taxon>Eukaryota</taxon>
        <taxon>Viridiplantae</taxon>
        <taxon>Streptophyta</taxon>
        <taxon>Embryophyta</taxon>
        <taxon>Tracheophyta</taxon>
        <taxon>Spermatophyta</taxon>
        <taxon>Magnoliopsida</taxon>
        <taxon>eudicotyledons</taxon>
        <taxon>Gunneridae</taxon>
        <taxon>Pentapetalae</taxon>
        <taxon>Caryophyllales</taxon>
        <taxon>Nepenthaceae</taxon>
        <taxon>Nepenthes</taxon>
    </lineage>
</organism>
<dbReference type="AlphaFoldDB" id="A0AAD3TF40"/>
<evidence type="ECO:0000313" key="3">
    <source>
        <dbReference type="Proteomes" id="UP001279734"/>
    </source>
</evidence>
<protein>
    <submittedName>
        <fullName evidence="2">Uncharacterized protein</fullName>
    </submittedName>
</protein>
<evidence type="ECO:0000313" key="2">
    <source>
        <dbReference type="EMBL" id="GMH27452.1"/>
    </source>
</evidence>
<name>A0AAD3TF40_NEPGR</name>
<proteinExistence type="predicted"/>
<gene>
    <name evidence="2" type="ORF">Nepgr_029295</name>
</gene>
<comment type="caution">
    <text evidence="2">The sequence shown here is derived from an EMBL/GenBank/DDBJ whole genome shotgun (WGS) entry which is preliminary data.</text>
</comment>
<reference evidence="2" key="1">
    <citation type="submission" date="2023-05" db="EMBL/GenBank/DDBJ databases">
        <title>Nepenthes gracilis genome sequencing.</title>
        <authorList>
            <person name="Fukushima K."/>
        </authorList>
    </citation>
    <scope>NUCLEOTIDE SEQUENCE</scope>
    <source>
        <strain evidence="2">SING2019-196</strain>
    </source>
</reference>
<dbReference type="Proteomes" id="UP001279734">
    <property type="component" value="Unassembled WGS sequence"/>
</dbReference>
<feature type="region of interest" description="Disordered" evidence="1">
    <location>
        <begin position="1"/>
        <end position="39"/>
    </location>
</feature>
<dbReference type="EMBL" id="BSYO01000033">
    <property type="protein sequence ID" value="GMH27452.1"/>
    <property type="molecule type" value="Genomic_DNA"/>
</dbReference>
<keyword evidence="3" id="KW-1185">Reference proteome</keyword>
<evidence type="ECO:0000256" key="1">
    <source>
        <dbReference type="SAM" id="MobiDB-lite"/>
    </source>
</evidence>
<accession>A0AAD3TF40</accession>